<evidence type="ECO:0000313" key="1">
    <source>
        <dbReference type="EMBL" id="CAG8808530.1"/>
    </source>
</evidence>
<accession>A0ABN7VZC1</accession>
<reference evidence="1 2" key="1">
    <citation type="submission" date="2021-06" db="EMBL/GenBank/DDBJ databases">
        <authorList>
            <person name="Kallberg Y."/>
            <person name="Tangrot J."/>
            <person name="Rosling A."/>
        </authorList>
    </citation>
    <scope>NUCLEOTIDE SEQUENCE [LARGE SCALE GENOMIC DNA]</scope>
    <source>
        <strain evidence="1 2">120-4 pot B 10/14</strain>
    </source>
</reference>
<evidence type="ECO:0000313" key="2">
    <source>
        <dbReference type="Proteomes" id="UP000789901"/>
    </source>
</evidence>
<sequence length="223" mass="26548">MDLKDLNNCTGQSVVNTVFSSIICYSLNPSKWLTWTTDNTAYMSGNQKEAVVHFSDSIFFNIKCQFVVTGYELCTAKQYLEWHKKYIEFANWFIKMLEKIVTFGGYFYKPLMQFMVKTDTIPHIQLDNYLVQLLPALESLNNEDFGKLFDNLECRINKAYEHFVKWITPWMHLPLSICRFEPTKQKIKFAEQLYNDFKVSYETFGLHEELLNNPEFKKEFYQF</sequence>
<feature type="non-terminal residue" evidence="1">
    <location>
        <position position="223"/>
    </location>
</feature>
<keyword evidence="2" id="KW-1185">Reference proteome</keyword>
<dbReference type="Proteomes" id="UP000789901">
    <property type="component" value="Unassembled WGS sequence"/>
</dbReference>
<comment type="caution">
    <text evidence="1">The sequence shown here is derived from an EMBL/GenBank/DDBJ whole genome shotgun (WGS) entry which is preliminary data.</text>
</comment>
<protein>
    <submittedName>
        <fullName evidence="1">12420_t:CDS:1</fullName>
    </submittedName>
</protein>
<organism evidence="1 2">
    <name type="scientific">Gigaspora margarita</name>
    <dbReference type="NCBI Taxonomy" id="4874"/>
    <lineage>
        <taxon>Eukaryota</taxon>
        <taxon>Fungi</taxon>
        <taxon>Fungi incertae sedis</taxon>
        <taxon>Mucoromycota</taxon>
        <taxon>Glomeromycotina</taxon>
        <taxon>Glomeromycetes</taxon>
        <taxon>Diversisporales</taxon>
        <taxon>Gigasporaceae</taxon>
        <taxon>Gigaspora</taxon>
    </lineage>
</organism>
<name>A0ABN7VZC1_GIGMA</name>
<proteinExistence type="predicted"/>
<gene>
    <name evidence="1" type="ORF">GMARGA_LOCUS24723</name>
</gene>
<dbReference type="EMBL" id="CAJVQB010026437">
    <property type="protein sequence ID" value="CAG8808530.1"/>
    <property type="molecule type" value="Genomic_DNA"/>
</dbReference>